<proteinExistence type="predicted"/>
<protein>
    <submittedName>
        <fullName evidence="1">Uncharacterized protein</fullName>
    </submittedName>
</protein>
<evidence type="ECO:0000313" key="2">
    <source>
        <dbReference type="Proteomes" id="UP001162162"/>
    </source>
</evidence>
<evidence type="ECO:0000313" key="1">
    <source>
        <dbReference type="EMBL" id="KAJ8963167.1"/>
    </source>
</evidence>
<reference evidence="1" key="1">
    <citation type="journal article" date="2023" name="Insect Mol. Biol.">
        <title>Genome sequencing provides insights into the evolution of gene families encoding plant cell wall-degrading enzymes in longhorned beetles.</title>
        <authorList>
            <person name="Shin N.R."/>
            <person name="Okamura Y."/>
            <person name="Kirsch R."/>
            <person name="Pauchet Y."/>
        </authorList>
    </citation>
    <scope>NUCLEOTIDE SEQUENCE</scope>
    <source>
        <strain evidence="1">AMC_N1</strain>
    </source>
</reference>
<organism evidence="1 2">
    <name type="scientific">Aromia moschata</name>
    <dbReference type="NCBI Taxonomy" id="1265417"/>
    <lineage>
        <taxon>Eukaryota</taxon>
        <taxon>Metazoa</taxon>
        <taxon>Ecdysozoa</taxon>
        <taxon>Arthropoda</taxon>
        <taxon>Hexapoda</taxon>
        <taxon>Insecta</taxon>
        <taxon>Pterygota</taxon>
        <taxon>Neoptera</taxon>
        <taxon>Endopterygota</taxon>
        <taxon>Coleoptera</taxon>
        <taxon>Polyphaga</taxon>
        <taxon>Cucujiformia</taxon>
        <taxon>Chrysomeloidea</taxon>
        <taxon>Cerambycidae</taxon>
        <taxon>Cerambycinae</taxon>
        <taxon>Callichromatini</taxon>
        <taxon>Aromia</taxon>
    </lineage>
</organism>
<gene>
    <name evidence="1" type="ORF">NQ318_018632</name>
</gene>
<sequence>RTVYLDYPYPIKAVDYPYYPYSYRTYKPLSLYYDYYWPLSSLNRYYWPRYPYYRYLYYKYTLPSDRYYHLKGIMRFVRDPISGLLEYRLYPTAPYLRHKVYKPLSLYCDYYYPIRELFWNSSYWPLYRSASSFVDDLPSDRGLRLQRIFDDETRLIRAQTASLLKRIHNPVPRVRYSWPLEATTRYYDNGLPARLSNDNYIHRLLITSSKNPKVEYTTYYTDPVRKYIGQGRLACVSYAGDRAYSRRPHIYLYEDPLKNDIQLLSYYINKFKQEKALTGSGTESAASAK</sequence>
<feature type="non-terminal residue" evidence="1">
    <location>
        <position position="1"/>
    </location>
</feature>
<dbReference type="AlphaFoldDB" id="A0AAV8ZIK7"/>
<keyword evidence="2" id="KW-1185">Reference proteome</keyword>
<accession>A0AAV8ZIK7</accession>
<dbReference type="EMBL" id="JAPWTK010000001">
    <property type="protein sequence ID" value="KAJ8963167.1"/>
    <property type="molecule type" value="Genomic_DNA"/>
</dbReference>
<dbReference type="Proteomes" id="UP001162162">
    <property type="component" value="Unassembled WGS sequence"/>
</dbReference>
<name>A0AAV8ZIK7_9CUCU</name>
<comment type="caution">
    <text evidence="1">The sequence shown here is derived from an EMBL/GenBank/DDBJ whole genome shotgun (WGS) entry which is preliminary data.</text>
</comment>
<feature type="non-terminal residue" evidence="1">
    <location>
        <position position="289"/>
    </location>
</feature>